<reference evidence="3" key="1">
    <citation type="submission" date="2024-04" db="EMBL/GenBank/DDBJ databases">
        <authorList>
            <person name="Shaw F."/>
            <person name="Minotto A."/>
        </authorList>
    </citation>
    <scope>NUCLEOTIDE SEQUENCE [LARGE SCALE GENOMIC DNA]</scope>
</reference>
<sequence length="364" mass="40254">MTSNMLSVFKKPVDLEEIYKTWVDPPFYRGKPRRDGPVDQWLLLVKTECKAKKIPKSMWHLVAEHFLQARAKKRFDAVKTVMDNMYQGAYTWNWKRFKIAMRNMQWELDSGAVQTFFVRTLETGVSWIFGPSKGKEEEIVVIEKCDQPFLMRALRSVTNSSMVSSIKDAAKDSKAATKDAKSATKDVKSTTKDAKSSPKDSKTVSKDSKVVPKNSKSLSKDWQLVPKETKKESKKSSTDVLAAAKPSTIIWKVPQVNKDISRLLLQKQGEKDLILSHSQVPIWLLEACNYLDTMTSEHKGTMSIIAAVLITVGSVPALPAVQAGAAGALLASSTAQVIGSTLAGVGAWLGMQAEAREASSASRK</sequence>
<name>A0ABP1CQ13_9APHY</name>
<evidence type="ECO:0000256" key="1">
    <source>
        <dbReference type="SAM" id="MobiDB-lite"/>
    </source>
</evidence>
<feature type="region of interest" description="Disordered" evidence="1">
    <location>
        <begin position="169"/>
        <end position="238"/>
    </location>
</feature>
<keyword evidence="3" id="KW-1185">Reference proteome</keyword>
<proteinExistence type="predicted"/>
<feature type="compositionally biased region" description="Basic and acidic residues" evidence="1">
    <location>
        <begin position="227"/>
        <end position="237"/>
    </location>
</feature>
<dbReference type="Proteomes" id="UP001497453">
    <property type="component" value="Chromosome 10"/>
</dbReference>
<evidence type="ECO:0000313" key="3">
    <source>
        <dbReference type="Proteomes" id="UP001497453"/>
    </source>
</evidence>
<evidence type="ECO:0000313" key="2">
    <source>
        <dbReference type="EMBL" id="CAL1697775.1"/>
    </source>
</evidence>
<dbReference type="EMBL" id="OZ037953">
    <property type="protein sequence ID" value="CAL1697775.1"/>
    <property type="molecule type" value="Genomic_DNA"/>
</dbReference>
<accession>A0ABP1CQ13</accession>
<feature type="compositionally biased region" description="Basic and acidic residues" evidence="1">
    <location>
        <begin position="169"/>
        <end position="210"/>
    </location>
</feature>
<gene>
    <name evidence="2" type="ORF">GFSPODELE1_LOCUS1845</name>
</gene>
<protein>
    <submittedName>
        <fullName evidence="2">Uncharacterized protein</fullName>
    </submittedName>
</protein>
<organism evidence="2 3">
    <name type="scientific">Somion occarium</name>
    <dbReference type="NCBI Taxonomy" id="3059160"/>
    <lineage>
        <taxon>Eukaryota</taxon>
        <taxon>Fungi</taxon>
        <taxon>Dikarya</taxon>
        <taxon>Basidiomycota</taxon>
        <taxon>Agaricomycotina</taxon>
        <taxon>Agaricomycetes</taxon>
        <taxon>Polyporales</taxon>
        <taxon>Cerrenaceae</taxon>
        <taxon>Somion</taxon>
    </lineage>
</organism>